<sequence length="104" mass="11539">MEQVLVKVYGSITPADDALLRAAQSVAEEAVSLSGDMLLVSHEGIYFMMEDFLAAIKPCLRAGCEGRIDYIDVDEWTLTRYWIRDGIITHSTAGLNHVMDHSGH</sequence>
<reference evidence="1 2" key="1">
    <citation type="submission" date="2020-05" db="EMBL/GenBank/DDBJ databases">
        <title>Draft genome sequence of Desulfovibrio psychrotolerans JS1T.</title>
        <authorList>
            <person name="Ueno A."/>
            <person name="Tamazawa S."/>
            <person name="Tamamura S."/>
            <person name="Murakami T."/>
            <person name="Kiyama T."/>
            <person name="Inomata H."/>
            <person name="Amano Y."/>
            <person name="Miyakawa K."/>
            <person name="Tamaki H."/>
            <person name="Naganuma T."/>
            <person name="Kaneko K."/>
        </authorList>
    </citation>
    <scope>NUCLEOTIDE SEQUENCE [LARGE SCALE GENOMIC DNA]</scope>
    <source>
        <strain evidence="1 2">JS1</strain>
    </source>
</reference>
<evidence type="ECO:0000313" key="1">
    <source>
        <dbReference type="EMBL" id="GFM37080.1"/>
    </source>
</evidence>
<organism evidence="1 2">
    <name type="scientific">Desulfovibrio psychrotolerans</name>
    <dbReference type="NCBI Taxonomy" id="415242"/>
    <lineage>
        <taxon>Bacteria</taxon>
        <taxon>Pseudomonadati</taxon>
        <taxon>Thermodesulfobacteriota</taxon>
        <taxon>Desulfovibrionia</taxon>
        <taxon>Desulfovibrionales</taxon>
        <taxon>Desulfovibrionaceae</taxon>
        <taxon>Desulfovibrio</taxon>
    </lineage>
</organism>
<keyword evidence="2" id="KW-1185">Reference proteome</keyword>
<protein>
    <submittedName>
        <fullName evidence="1">Uncharacterized protein</fullName>
    </submittedName>
</protein>
<comment type="caution">
    <text evidence="1">The sequence shown here is derived from an EMBL/GenBank/DDBJ whole genome shotgun (WGS) entry which is preliminary data.</text>
</comment>
<accession>A0A7J0BTN3</accession>
<name>A0A7J0BTN3_9BACT</name>
<dbReference type="EMBL" id="BLVP01000008">
    <property type="protein sequence ID" value="GFM37080.1"/>
    <property type="molecule type" value="Genomic_DNA"/>
</dbReference>
<gene>
    <name evidence="1" type="ORF">DSM19430T_17640</name>
</gene>
<dbReference type="AlphaFoldDB" id="A0A7J0BTN3"/>
<evidence type="ECO:0000313" key="2">
    <source>
        <dbReference type="Proteomes" id="UP000503820"/>
    </source>
</evidence>
<proteinExistence type="predicted"/>
<dbReference type="RefSeq" id="WP_174409725.1">
    <property type="nucleotide sequence ID" value="NZ_BLVP01000008.1"/>
</dbReference>
<dbReference type="Proteomes" id="UP000503820">
    <property type="component" value="Unassembled WGS sequence"/>
</dbReference>